<feature type="domain" description="N-acetyltransferase" evidence="1">
    <location>
        <begin position="19"/>
        <end position="183"/>
    </location>
</feature>
<evidence type="ECO:0000313" key="2">
    <source>
        <dbReference type="EMBL" id="WDM44454.1"/>
    </source>
</evidence>
<dbReference type="Proteomes" id="UP001215097">
    <property type="component" value="Chromosome"/>
</dbReference>
<accession>A0ABY7XQS7</accession>
<dbReference type="RefSeq" id="WP_282214595.1">
    <property type="nucleotide sequence ID" value="NZ_BAAAUN010000001.1"/>
</dbReference>
<dbReference type="Pfam" id="PF13302">
    <property type="entry name" value="Acetyltransf_3"/>
    <property type="match status" value="1"/>
</dbReference>
<protein>
    <submittedName>
        <fullName evidence="2">GNAT family N-acetyltransferase</fullName>
    </submittedName>
</protein>
<dbReference type="EMBL" id="CP078075">
    <property type="protein sequence ID" value="WDM44454.1"/>
    <property type="molecule type" value="Genomic_DNA"/>
</dbReference>
<gene>
    <name evidence="2" type="ORF">KV395_14890</name>
</gene>
<keyword evidence="3" id="KW-1185">Reference proteome</keyword>
<proteinExistence type="predicted"/>
<dbReference type="PANTHER" id="PTHR43792">
    <property type="entry name" value="GNAT FAMILY, PUTATIVE (AFU_ORTHOLOGUE AFUA_3G00765)-RELATED-RELATED"/>
    <property type="match status" value="1"/>
</dbReference>
<evidence type="ECO:0000313" key="3">
    <source>
        <dbReference type="Proteomes" id="UP001215097"/>
    </source>
</evidence>
<dbReference type="InterPro" id="IPR016181">
    <property type="entry name" value="Acyl_CoA_acyltransferase"/>
</dbReference>
<dbReference type="InterPro" id="IPR051531">
    <property type="entry name" value="N-acetyltransferase"/>
</dbReference>
<evidence type="ECO:0000259" key="1">
    <source>
        <dbReference type="PROSITE" id="PS51186"/>
    </source>
</evidence>
<dbReference type="PROSITE" id="PS51186">
    <property type="entry name" value="GNAT"/>
    <property type="match status" value="1"/>
</dbReference>
<organism evidence="2 3">
    <name type="scientific">Microbacterium luteolum</name>
    <name type="common">Aureobacterium luteolum</name>
    <dbReference type="NCBI Taxonomy" id="69367"/>
    <lineage>
        <taxon>Bacteria</taxon>
        <taxon>Bacillati</taxon>
        <taxon>Actinomycetota</taxon>
        <taxon>Actinomycetes</taxon>
        <taxon>Micrococcales</taxon>
        <taxon>Microbacteriaceae</taxon>
        <taxon>Microbacterium</taxon>
    </lineage>
</organism>
<name>A0ABY7XQS7_MICLT</name>
<sequence>MLRAATPTHRRIPLSSERIELDLLTAVDVPAFVAYRRDPNVARYQSWDVDYDEQRAHRLVSAQESLSDGDGLPPAGEWVQLAVRDRQSRELLGDVAVHRLDEQPDTYEIGFTLAPAAQGQGFAPEAVRLVLDHLFTSAGAHRVTASCDARNEPSRRVLARVGFHQEARHVDADFFKGEWTTLDEFALLASEYETISAVNGSRISAGRR</sequence>
<dbReference type="Gene3D" id="3.40.630.30">
    <property type="match status" value="1"/>
</dbReference>
<dbReference type="PANTHER" id="PTHR43792:SF1">
    <property type="entry name" value="N-ACETYLTRANSFERASE DOMAIN-CONTAINING PROTEIN"/>
    <property type="match status" value="1"/>
</dbReference>
<dbReference type="InterPro" id="IPR000182">
    <property type="entry name" value="GNAT_dom"/>
</dbReference>
<dbReference type="SUPFAM" id="SSF55729">
    <property type="entry name" value="Acyl-CoA N-acyltransferases (Nat)"/>
    <property type="match status" value="1"/>
</dbReference>
<reference evidence="2 3" key="1">
    <citation type="submission" date="2021-06" db="EMBL/GenBank/DDBJ databases">
        <title>Genome-based taxonomic framework of Microbacterium strains isolated from marine environment, the description of four new species and reclassification of four preexisting species.</title>
        <authorList>
            <person name="Lee S.D."/>
            <person name="Kim S.-M."/>
            <person name="Byeon Y.-S."/>
            <person name="Yang H.L."/>
            <person name="Kim I.S."/>
        </authorList>
    </citation>
    <scope>NUCLEOTIDE SEQUENCE [LARGE SCALE GENOMIC DNA]</scope>
    <source>
        <strain evidence="2 3">KACC 14465</strain>
    </source>
</reference>